<evidence type="ECO:0000313" key="1">
    <source>
        <dbReference type="EMBL" id="OMJ28434.1"/>
    </source>
</evidence>
<dbReference type="EMBL" id="LSSM01000591">
    <property type="protein sequence ID" value="OMJ28434.1"/>
    <property type="molecule type" value="Genomic_DNA"/>
</dbReference>
<sequence length="260" mass="29945">MSTLEYKIIVEQVEKTERRIRRVKLRTKKSISAAKVELKTDINKLLYKFPPAIQGDIKKIIDSKIKKESLEACIKRSDQANPIRNKVLMANRLDRLADKQTKPIQNLKDKISPKQLEDVKKALSNIKSVVVNKNLANINELKVLPSELNRKINESLHNIKNIAPEIPKKVLKKLIKNNAKLDRLKKFVEKLRNTNPKAIADKINNKLDKARNNQRNAIDNLRGKVGDKTAEKIENKINKIAKMANKLPKHKKRSERKKAK</sequence>
<dbReference type="Proteomes" id="UP000187429">
    <property type="component" value="Unassembled WGS sequence"/>
</dbReference>
<dbReference type="OrthoDB" id="10366901at2759"/>
<organism evidence="1 2">
    <name type="scientific">Smittium culicis</name>
    <dbReference type="NCBI Taxonomy" id="133412"/>
    <lineage>
        <taxon>Eukaryota</taxon>
        <taxon>Fungi</taxon>
        <taxon>Fungi incertae sedis</taxon>
        <taxon>Zoopagomycota</taxon>
        <taxon>Kickxellomycotina</taxon>
        <taxon>Harpellomycetes</taxon>
        <taxon>Harpellales</taxon>
        <taxon>Legeriomycetaceae</taxon>
        <taxon>Smittium</taxon>
    </lineage>
</organism>
<reference evidence="2" key="1">
    <citation type="submission" date="2017-01" db="EMBL/GenBank/DDBJ databases">
        <authorList>
            <person name="Wang Y."/>
            <person name="White M."/>
            <person name="Kvist S."/>
            <person name="Moncalvo J.-M."/>
        </authorList>
    </citation>
    <scope>NUCLEOTIDE SEQUENCE [LARGE SCALE GENOMIC DNA]</scope>
    <source>
        <strain evidence="2">ID-206-W2</strain>
    </source>
</reference>
<keyword evidence="2" id="KW-1185">Reference proteome</keyword>
<protein>
    <submittedName>
        <fullName evidence="1">Uncharacterized protein</fullName>
    </submittedName>
</protein>
<accession>A0A1R1YNH4</accession>
<gene>
    <name evidence="1" type="ORF">AYI69_g2093</name>
</gene>
<feature type="non-terminal residue" evidence="1">
    <location>
        <position position="260"/>
    </location>
</feature>
<proteinExistence type="predicted"/>
<name>A0A1R1YNH4_9FUNG</name>
<evidence type="ECO:0000313" key="2">
    <source>
        <dbReference type="Proteomes" id="UP000187429"/>
    </source>
</evidence>
<dbReference type="AlphaFoldDB" id="A0A1R1YNH4"/>
<comment type="caution">
    <text evidence="1">The sequence shown here is derived from an EMBL/GenBank/DDBJ whole genome shotgun (WGS) entry which is preliminary data.</text>
</comment>